<dbReference type="EMBL" id="JANBOH010000513">
    <property type="protein sequence ID" value="KAJ1642012.1"/>
    <property type="molecule type" value="Genomic_DNA"/>
</dbReference>
<protein>
    <submittedName>
        <fullName evidence="1">Uncharacterized protein</fullName>
    </submittedName>
</protein>
<dbReference type="Proteomes" id="UP001145021">
    <property type="component" value="Unassembled WGS sequence"/>
</dbReference>
<name>A0A9W7XD49_9FUNG</name>
<comment type="caution">
    <text evidence="1">The sequence shown here is derived from an EMBL/GenBank/DDBJ whole genome shotgun (WGS) entry which is preliminary data.</text>
</comment>
<accession>A0A9W7XD49</accession>
<sequence>MAGFQDLSRLLKRWKRAPKSSAAARPSAAQFLPSRIIQRIAFYTAAVDIGYSSSEGIRYDQVSRATKALVGVSRSWRVAVITLFYRHFVLDINCSAMWISPSRRMVHKDCDDINDSVRHLAKSVYLTAPFDGIFNGRVVQILDSNHYSDAVFPEVTVLRLNFYSGTTVPVQETQDFDFFIVQFCSYIQRLFPRAVEYRFQVSLFTDTDDSRMVGRLLGGLIQNSSCQVAEYVHSSSGVQVSGLIGVVGLTHISIQDQACVEDCVELTRQNAATLVALDLGLVDAPDYLSRLVTKDDGTPLVYPRLTKLSINANLLPKDKDIYFPVLRDFKATTGSLRVANVLPSPAKTPPSEIAL</sequence>
<gene>
    <name evidence="1" type="ORF">LPJ64_006097</name>
</gene>
<evidence type="ECO:0000313" key="1">
    <source>
        <dbReference type="EMBL" id="KAJ1642012.1"/>
    </source>
</evidence>
<evidence type="ECO:0000313" key="2">
    <source>
        <dbReference type="Proteomes" id="UP001145021"/>
    </source>
</evidence>
<organism evidence="1 2">
    <name type="scientific">Coemansia asiatica</name>
    <dbReference type="NCBI Taxonomy" id="1052880"/>
    <lineage>
        <taxon>Eukaryota</taxon>
        <taxon>Fungi</taxon>
        <taxon>Fungi incertae sedis</taxon>
        <taxon>Zoopagomycota</taxon>
        <taxon>Kickxellomycotina</taxon>
        <taxon>Kickxellomycetes</taxon>
        <taxon>Kickxellales</taxon>
        <taxon>Kickxellaceae</taxon>
        <taxon>Coemansia</taxon>
    </lineage>
</organism>
<reference evidence="1" key="1">
    <citation type="submission" date="2022-07" db="EMBL/GenBank/DDBJ databases">
        <title>Phylogenomic reconstructions and comparative analyses of Kickxellomycotina fungi.</title>
        <authorList>
            <person name="Reynolds N.K."/>
            <person name="Stajich J.E."/>
            <person name="Barry K."/>
            <person name="Grigoriev I.V."/>
            <person name="Crous P."/>
            <person name="Smith M.E."/>
        </authorList>
    </citation>
    <scope>NUCLEOTIDE SEQUENCE</scope>
    <source>
        <strain evidence="1">NBRC 105413</strain>
    </source>
</reference>
<proteinExistence type="predicted"/>
<dbReference type="AlphaFoldDB" id="A0A9W7XD49"/>
<keyword evidence="2" id="KW-1185">Reference proteome</keyword>